<dbReference type="PANTHER" id="PTHR35862:SF1">
    <property type="entry name" value="FELS-2 PROPHAGE PROTEIN"/>
    <property type="match status" value="1"/>
</dbReference>
<accession>A0A7M3MAX0</accession>
<sequence>MSLNELNGVQFCETDASAIEAEIITTYEKIAEQKLYPGDPVRLFLESLAYLIVQQRFLIDWSAKQNLLYYADGDHLDHLGALLDTSRLEPSAAKATLRFSISEPLAFPVPIPAGTRATPDGELMFAVDELAEIPAGETSVDVVATCATTGARANGYVAGQIDRLVDPVAYVSSVRNVTMSSGGADIETDDNYRERVHLAPERFSVAGPRGAYEYWARTAHQDIVDVACHSPVPGEVKIHPLMQDAEPPSAELLQAVHDICDDERIRPLTDHVEVLPPEVVPYELSITWYLSRENAALASTVQAAVAKAVAAFMLWQRSSLGRDINPSQLVARIMEAGAKRVDVASPAFQVLDAWQVGVAQSVTVTYGGVEER</sequence>
<dbReference type="EMBL" id="QMIE01000019">
    <property type="protein sequence ID" value="TVM15072.1"/>
    <property type="molecule type" value="Genomic_DNA"/>
</dbReference>
<evidence type="ECO:0000259" key="1">
    <source>
        <dbReference type="Pfam" id="PF04865"/>
    </source>
</evidence>
<dbReference type="InterPro" id="IPR052726">
    <property type="entry name" value="Phage_Baseplate_Hub"/>
</dbReference>
<feature type="domain" description="Baseplate J-like C-terminal" evidence="3">
    <location>
        <begin position="285"/>
        <end position="365"/>
    </location>
</feature>
<feature type="domain" description="Baseplate protein J-like barrel" evidence="1">
    <location>
        <begin position="96"/>
        <end position="183"/>
    </location>
</feature>
<feature type="domain" description="Baseplate J-like central" evidence="2">
    <location>
        <begin position="205"/>
        <end position="275"/>
    </location>
</feature>
<dbReference type="InterPro" id="IPR058530">
    <property type="entry name" value="Baseplate_J-like_C"/>
</dbReference>
<keyword evidence="5" id="KW-1185">Reference proteome</keyword>
<gene>
    <name evidence="4" type="ORF">DPQ33_16425</name>
</gene>
<dbReference type="InterPro" id="IPR006949">
    <property type="entry name" value="Barrel_Baseplate_J-like"/>
</dbReference>
<dbReference type="Pfam" id="PF04865">
    <property type="entry name" value="Baseplate_J"/>
    <property type="match status" value="1"/>
</dbReference>
<reference evidence="4 5" key="1">
    <citation type="submission" date="2018-06" db="EMBL/GenBank/DDBJ databases">
        <title>Complete genome of Desulfovibrio indonesiensis P37SLT.</title>
        <authorList>
            <person name="Crispim J.S."/>
            <person name="Vidigal P.M.P."/>
            <person name="Silva L.C.F."/>
            <person name="Laguardia C.N."/>
            <person name="Araujo L.C."/>
            <person name="Dias R.S."/>
            <person name="Sousa M.P."/>
            <person name="Paula S.O."/>
            <person name="Silva C."/>
        </authorList>
    </citation>
    <scope>NUCLEOTIDE SEQUENCE [LARGE SCALE GENOMIC DNA]</scope>
    <source>
        <strain evidence="4 5">P37SLT</strain>
    </source>
</reference>
<organism evidence="4 5">
    <name type="scientific">Oceanidesulfovibrio indonesiensis</name>
    <dbReference type="NCBI Taxonomy" id="54767"/>
    <lineage>
        <taxon>Bacteria</taxon>
        <taxon>Pseudomonadati</taxon>
        <taxon>Thermodesulfobacteriota</taxon>
        <taxon>Desulfovibrionia</taxon>
        <taxon>Desulfovibrionales</taxon>
        <taxon>Desulfovibrionaceae</taxon>
        <taxon>Oceanidesulfovibrio</taxon>
    </lineage>
</organism>
<dbReference type="AlphaFoldDB" id="A0A7M3MAX0"/>
<dbReference type="Proteomes" id="UP000448292">
    <property type="component" value="Unassembled WGS sequence"/>
</dbReference>
<comment type="caution">
    <text evidence="4">The sequence shown here is derived from an EMBL/GenBank/DDBJ whole genome shotgun (WGS) entry which is preliminary data.</text>
</comment>
<evidence type="ECO:0000313" key="4">
    <source>
        <dbReference type="EMBL" id="TVM15072.1"/>
    </source>
</evidence>
<dbReference type="PANTHER" id="PTHR35862">
    <property type="entry name" value="FELS-2 PROPHAGE PROTEIN"/>
    <property type="match status" value="1"/>
</dbReference>
<name>A0A7M3MAX0_9BACT</name>
<dbReference type="OrthoDB" id="9793802at2"/>
<dbReference type="InterPro" id="IPR058531">
    <property type="entry name" value="Baseplate_J_M"/>
</dbReference>
<dbReference type="Pfam" id="PF26078">
    <property type="entry name" value="Baseplate_J_M"/>
    <property type="match status" value="1"/>
</dbReference>
<evidence type="ECO:0000259" key="2">
    <source>
        <dbReference type="Pfam" id="PF26078"/>
    </source>
</evidence>
<evidence type="ECO:0000313" key="5">
    <source>
        <dbReference type="Proteomes" id="UP000448292"/>
    </source>
</evidence>
<dbReference type="InterPro" id="IPR014507">
    <property type="entry name" value="Baseplate_assembly_J_pred"/>
</dbReference>
<evidence type="ECO:0000259" key="3">
    <source>
        <dbReference type="Pfam" id="PF26079"/>
    </source>
</evidence>
<protein>
    <submittedName>
        <fullName evidence="4">Baseplate J protein</fullName>
    </submittedName>
</protein>
<dbReference type="PIRSF" id="PIRSF020481">
    <property type="entry name" value="BAP"/>
    <property type="match status" value="1"/>
</dbReference>
<dbReference type="Pfam" id="PF26079">
    <property type="entry name" value="Baseplate_J_C"/>
    <property type="match status" value="1"/>
</dbReference>
<proteinExistence type="predicted"/>
<dbReference type="RefSeq" id="WP_144304311.1">
    <property type="nucleotide sequence ID" value="NZ_QMIE01000019.1"/>
</dbReference>